<dbReference type="Proteomes" id="UP000467700">
    <property type="component" value="Unassembled WGS sequence"/>
</dbReference>
<dbReference type="SUPFAM" id="SSF48264">
    <property type="entry name" value="Cytochrome P450"/>
    <property type="match status" value="1"/>
</dbReference>
<dbReference type="OrthoDB" id="2789670at2759"/>
<keyword evidence="13" id="KW-1185">Reference proteome</keyword>
<dbReference type="InterPro" id="IPR050364">
    <property type="entry name" value="Cytochrome_P450_fung"/>
</dbReference>
<accession>A0A8S0XKE1</accession>
<keyword evidence="6 10" id="KW-0560">Oxidoreductase</keyword>
<dbReference type="PROSITE" id="PS00086">
    <property type="entry name" value="CYTOCHROME_P450"/>
    <property type="match status" value="1"/>
</dbReference>
<keyword evidence="8 10" id="KW-0503">Monooxygenase</keyword>
<comment type="cofactor">
    <cofactor evidence="1 9">
        <name>heme</name>
        <dbReference type="ChEBI" id="CHEBI:30413"/>
    </cofactor>
</comment>
<keyword evidence="11" id="KW-0472">Membrane</keyword>
<dbReference type="PANTHER" id="PTHR46300:SF7">
    <property type="entry name" value="P450, PUTATIVE (EUROFUNG)-RELATED"/>
    <property type="match status" value="1"/>
</dbReference>
<evidence type="ECO:0000256" key="8">
    <source>
        <dbReference type="ARBA" id="ARBA00023033"/>
    </source>
</evidence>
<dbReference type="InterPro" id="IPR002401">
    <property type="entry name" value="Cyt_P450_E_grp-I"/>
</dbReference>
<evidence type="ECO:0000256" key="4">
    <source>
        <dbReference type="ARBA" id="ARBA00022617"/>
    </source>
</evidence>
<evidence type="ECO:0000256" key="6">
    <source>
        <dbReference type="ARBA" id="ARBA00023002"/>
    </source>
</evidence>
<evidence type="ECO:0008006" key="14">
    <source>
        <dbReference type="Google" id="ProtNLM"/>
    </source>
</evidence>
<feature type="binding site" description="axial binding residue" evidence="9">
    <location>
        <position position="426"/>
    </location>
    <ligand>
        <name>heme</name>
        <dbReference type="ChEBI" id="CHEBI:30413"/>
    </ligand>
    <ligandPart>
        <name>Fe</name>
        <dbReference type="ChEBI" id="CHEBI:18248"/>
    </ligandPart>
</feature>
<keyword evidence="5 9" id="KW-0479">Metal-binding</keyword>
<dbReference type="GO" id="GO:0016705">
    <property type="term" value="F:oxidoreductase activity, acting on paired donors, with incorporation or reduction of molecular oxygen"/>
    <property type="evidence" value="ECO:0007669"/>
    <property type="project" value="InterPro"/>
</dbReference>
<comment type="pathway">
    <text evidence="2">Secondary metabolite biosynthesis.</text>
</comment>
<keyword evidence="11" id="KW-0812">Transmembrane</keyword>
<evidence type="ECO:0000256" key="9">
    <source>
        <dbReference type="PIRSR" id="PIRSR602401-1"/>
    </source>
</evidence>
<dbReference type="CDD" id="cd11065">
    <property type="entry name" value="CYP64-like"/>
    <property type="match status" value="1"/>
</dbReference>
<keyword evidence="7 9" id="KW-0408">Iron</keyword>
<keyword evidence="4 9" id="KW-0349">Heme</keyword>
<keyword evidence="11" id="KW-1133">Transmembrane helix</keyword>
<protein>
    <recommendedName>
        <fullName evidence="14">Cytochrome P450</fullName>
    </recommendedName>
</protein>
<proteinExistence type="inferred from homology"/>
<evidence type="ECO:0000256" key="1">
    <source>
        <dbReference type="ARBA" id="ARBA00001971"/>
    </source>
</evidence>
<evidence type="ECO:0000313" key="12">
    <source>
        <dbReference type="EMBL" id="CAA7259347.1"/>
    </source>
</evidence>
<feature type="transmembrane region" description="Helical" evidence="11">
    <location>
        <begin position="6"/>
        <end position="29"/>
    </location>
</feature>
<comment type="caution">
    <text evidence="12">The sequence shown here is derived from an EMBL/GenBank/DDBJ whole genome shotgun (WGS) entry which is preliminary data.</text>
</comment>
<name>A0A8S0XKE1_CYCAE</name>
<evidence type="ECO:0000256" key="2">
    <source>
        <dbReference type="ARBA" id="ARBA00005179"/>
    </source>
</evidence>
<evidence type="ECO:0000256" key="3">
    <source>
        <dbReference type="ARBA" id="ARBA00010617"/>
    </source>
</evidence>
<sequence length="472" mass="53401">MPEKSVFLTPASVALLAVTLLYYVGLRYFSLTKLSRRGLQLPPGPKSSLITGNLRPLVYYRVFNKETILVSSGKVALDLLESRSGIYSDRNMAWMSGELAGRKHSVFHASYSDPRFKIFRRLLQAGLNPRASKSYRPIQVQECQILLKALATTPEDFMAHIRRNAVAVILKVAYGYEVQGNDDPFVRNLEEGFALSATLGTPGKYWVEFLPILRFAPDWFPGAGFKRYAKWVGQKLHRLERVPFEWAKKDILNGEYIESFTSKHLFKEDGDIIGQDMQENLKWTSSALYVGGGDTTVAALTTFFLVMAQHPEVQRQAQAAVERVAPNRLPSLHDYESLPYIRALIKEILRWAPVAPLGIPHRAMQDDVYESYFIPKGTEILPNIWAMTHDAEIYPDPDNFDPTRHLGENPQPDPFRFVFGFGRRVCPGAHLAEMSLFLNICSILAAFDISKLVDKNGKEVEPEVEWTIGVTM</sequence>
<evidence type="ECO:0000256" key="11">
    <source>
        <dbReference type="SAM" id="Phobius"/>
    </source>
</evidence>
<dbReference type="InterPro" id="IPR017972">
    <property type="entry name" value="Cyt_P450_CS"/>
</dbReference>
<dbReference type="PRINTS" id="PR00463">
    <property type="entry name" value="EP450I"/>
</dbReference>
<dbReference type="PANTHER" id="PTHR46300">
    <property type="entry name" value="P450, PUTATIVE (EUROFUNG)-RELATED-RELATED"/>
    <property type="match status" value="1"/>
</dbReference>
<evidence type="ECO:0000256" key="7">
    <source>
        <dbReference type="ARBA" id="ARBA00023004"/>
    </source>
</evidence>
<dbReference type="AlphaFoldDB" id="A0A8S0XKE1"/>
<organism evidence="12 13">
    <name type="scientific">Cyclocybe aegerita</name>
    <name type="common">Black poplar mushroom</name>
    <name type="synonym">Agrocybe aegerita</name>
    <dbReference type="NCBI Taxonomy" id="1973307"/>
    <lineage>
        <taxon>Eukaryota</taxon>
        <taxon>Fungi</taxon>
        <taxon>Dikarya</taxon>
        <taxon>Basidiomycota</taxon>
        <taxon>Agaricomycotina</taxon>
        <taxon>Agaricomycetes</taxon>
        <taxon>Agaricomycetidae</taxon>
        <taxon>Agaricales</taxon>
        <taxon>Agaricineae</taxon>
        <taxon>Bolbitiaceae</taxon>
        <taxon>Cyclocybe</taxon>
    </lineage>
</organism>
<evidence type="ECO:0000256" key="10">
    <source>
        <dbReference type="RuleBase" id="RU000461"/>
    </source>
</evidence>
<reference evidence="12 13" key="1">
    <citation type="submission" date="2020-01" db="EMBL/GenBank/DDBJ databases">
        <authorList>
            <person name="Gupta K D."/>
        </authorList>
    </citation>
    <scope>NUCLEOTIDE SEQUENCE [LARGE SCALE GENOMIC DNA]</scope>
</reference>
<dbReference type="Gene3D" id="1.10.630.10">
    <property type="entry name" value="Cytochrome P450"/>
    <property type="match status" value="1"/>
</dbReference>
<dbReference type="GO" id="GO:0020037">
    <property type="term" value="F:heme binding"/>
    <property type="evidence" value="ECO:0007669"/>
    <property type="project" value="InterPro"/>
</dbReference>
<dbReference type="GO" id="GO:0004497">
    <property type="term" value="F:monooxygenase activity"/>
    <property type="evidence" value="ECO:0007669"/>
    <property type="project" value="UniProtKB-KW"/>
</dbReference>
<dbReference type="InterPro" id="IPR001128">
    <property type="entry name" value="Cyt_P450"/>
</dbReference>
<evidence type="ECO:0000256" key="5">
    <source>
        <dbReference type="ARBA" id="ARBA00022723"/>
    </source>
</evidence>
<gene>
    <name evidence="12" type="ORF">AAE3_LOCUS1586</name>
</gene>
<dbReference type="EMBL" id="CACVBS010000024">
    <property type="protein sequence ID" value="CAA7259347.1"/>
    <property type="molecule type" value="Genomic_DNA"/>
</dbReference>
<dbReference type="Pfam" id="PF00067">
    <property type="entry name" value="p450"/>
    <property type="match status" value="1"/>
</dbReference>
<comment type="similarity">
    <text evidence="3 10">Belongs to the cytochrome P450 family.</text>
</comment>
<dbReference type="InterPro" id="IPR036396">
    <property type="entry name" value="Cyt_P450_sf"/>
</dbReference>
<dbReference type="GO" id="GO:0005506">
    <property type="term" value="F:iron ion binding"/>
    <property type="evidence" value="ECO:0007669"/>
    <property type="project" value="InterPro"/>
</dbReference>
<dbReference type="PRINTS" id="PR00385">
    <property type="entry name" value="P450"/>
</dbReference>
<evidence type="ECO:0000313" key="13">
    <source>
        <dbReference type="Proteomes" id="UP000467700"/>
    </source>
</evidence>